<keyword evidence="2" id="KW-1185">Reference proteome</keyword>
<gene>
    <name evidence="1" type="ORF">EGM88_15405</name>
</gene>
<protein>
    <submittedName>
        <fullName evidence="1">Uncharacterized protein</fullName>
    </submittedName>
</protein>
<dbReference type="AlphaFoldDB" id="A0A3N4N5V0"/>
<reference evidence="1 2" key="1">
    <citation type="submission" date="2018-11" db="EMBL/GenBank/DDBJ databases">
        <title>Aureibaculum marinum gen. nov., sp. nov., a member of the family Flavobacteriaceae isolated from the Bohai Sea.</title>
        <authorList>
            <person name="Ji X."/>
        </authorList>
    </citation>
    <scope>NUCLEOTIDE SEQUENCE [LARGE SCALE GENOMIC DNA]</scope>
    <source>
        <strain evidence="1 2">BH-SD17</strain>
    </source>
</reference>
<organism evidence="1 2">
    <name type="scientific">Aureibaculum marinum</name>
    <dbReference type="NCBI Taxonomy" id="2487930"/>
    <lineage>
        <taxon>Bacteria</taxon>
        <taxon>Pseudomonadati</taxon>
        <taxon>Bacteroidota</taxon>
        <taxon>Flavobacteriia</taxon>
        <taxon>Flavobacteriales</taxon>
        <taxon>Flavobacteriaceae</taxon>
        <taxon>Aureibaculum</taxon>
    </lineage>
</organism>
<evidence type="ECO:0000313" key="1">
    <source>
        <dbReference type="EMBL" id="RPD90735.1"/>
    </source>
</evidence>
<comment type="caution">
    <text evidence="1">The sequence shown here is derived from an EMBL/GenBank/DDBJ whole genome shotgun (WGS) entry which is preliminary data.</text>
</comment>
<evidence type="ECO:0000313" key="2">
    <source>
        <dbReference type="Proteomes" id="UP000270856"/>
    </source>
</evidence>
<sequence length="207" mass="23925">MNNSCNDCYGKSITSQFSYIPLSEGKVFLITKDTTINGVIDKFILNASNTDRWFKNKLIRKFERDYFDVQFSILGQSMTQNTSSALTGLEVEFIKKRGKFKIHNIEKYNEEIKELLKNEIPSITNKPKKYLKKVRLNEVKHLNKNQLNELLQFGTFDEGSGSLELIKVETRGDDTIAIVAFTFKIKIIDNEEDNNSFSLTFDFKGTY</sequence>
<dbReference type="EMBL" id="RPFJ01000098">
    <property type="protein sequence ID" value="RPD90735.1"/>
    <property type="molecule type" value="Genomic_DNA"/>
</dbReference>
<dbReference type="Proteomes" id="UP000270856">
    <property type="component" value="Unassembled WGS sequence"/>
</dbReference>
<accession>A0A3N4N5V0</accession>
<proteinExistence type="predicted"/>
<name>A0A3N4N5V0_9FLAO</name>